<dbReference type="RefSeq" id="WP_077342799.1">
    <property type="nucleotide sequence ID" value="NZ_CP019605.1"/>
</dbReference>
<dbReference type="CDD" id="cd06261">
    <property type="entry name" value="TM_PBP2"/>
    <property type="match status" value="2"/>
</dbReference>
<dbReference type="AlphaFoldDB" id="A0A1Q2CG49"/>
<keyword evidence="5 7" id="KW-1133">Transmembrane helix</keyword>
<keyword evidence="6 7" id="KW-0472">Membrane</keyword>
<evidence type="ECO:0000256" key="3">
    <source>
        <dbReference type="ARBA" id="ARBA00022475"/>
    </source>
</evidence>
<dbReference type="InterPro" id="IPR000515">
    <property type="entry name" value="MetI-like"/>
</dbReference>
<feature type="transmembrane region" description="Helical" evidence="7">
    <location>
        <begin position="432"/>
        <end position="456"/>
    </location>
</feature>
<feature type="transmembrane region" description="Helical" evidence="7">
    <location>
        <begin position="201"/>
        <end position="218"/>
    </location>
</feature>
<evidence type="ECO:0000256" key="7">
    <source>
        <dbReference type="RuleBase" id="RU363032"/>
    </source>
</evidence>
<name>A0A1Q2CG49_9ACTN</name>
<feature type="transmembrane region" description="Helical" evidence="7">
    <location>
        <begin position="319"/>
        <end position="338"/>
    </location>
</feature>
<feature type="transmembrane region" description="Helical" evidence="7">
    <location>
        <begin position="371"/>
        <end position="389"/>
    </location>
</feature>
<dbReference type="KEGG" id="tfl:RPIT_10025"/>
<accession>A0A1Q2CG49</accession>
<comment type="similarity">
    <text evidence="7">Belongs to the binding-protein-dependent transport system permease family.</text>
</comment>
<keyword evidence="2 7" id="KW-0813">Transport</keyword>
<keyword evidence="4 7" id="KW-0812">Transmembrane</keyword>
<feature type="transmembrane region" description="Helical" evidence="7">
    <location>
        <begin position="257"/>
        <end position="275"/>
    </location>
</feature>
<gene>
    <name evidence="8" type="ORF">RPIT_10025</name>
</gene>
<dbReference type="InterPro" id="IPR035906">
    <property type="entry name" value="MetI-like_sf"/>
</dbReference>
<dbReference type="Proteomes" id="UP000188324">
    <property type="component" value="Chromosome"/>
</dbReference>
<dbReference type="Pfam" id="PF00528">
    <property type="entry name" value="BPD_transp_1"/>
    <property type="match status" value="1"/>
</dbReference>
<dbReference type="STRING" id="1610493.RPIT_10025"/>
<evidence type="ECO:0000256" key="5">
    <source>
        <dbReference type="ARBA" id="ARBA00022989"/>
    </source>
</evidence>
<feature type="transmembrane region" description="Helical" evidence="7">
    <location>
        <begin position="136"/>
        <end position="156"/>
    </location>
</feature>
<dbReference type="Gene3D" id="1.10.3720.10">
    <property type="entry name" value="MetI-like"/>
    <property type="match status" value="1"/>
</dbReference>
<comment type="subcellular location">
    <subcellularLocation>
        <location evidence="1 7">Cell membrane</location>
        <topology evidence="1 7">Multi-pass membrane protein</topology>
    </subcellularLocation>
</comment>
<evidence type="ECO:0000313" key="9">
    <source>
        <dbReference type="Proteomes" id="UP000188324"/>
    </source>
</evidence>
<dbReference type="PRINTS" id="PR00173">
    <property type="entry name" value="EDTRNSPORT"/>
</dbReference>
<dbReference type="PANTHER" id="PTHR43163:SF6">
    <property type="entry name" value="DIPEPTIDE TRANSPORT SYSTEM PERMEASE PROTEIN DPPB-RELATED"/>
    <property type="match status" value="1"/>
</dbReference>
<dbReference type="OrthoDB" id="147688at2"/>
<keyword evidence="3" id="KW-1003">Cell membrane</keyword>
<evidence type="ECO:0000256" key="1">
    <source>
        <dbReference type="ARBA" id="ARBA00004651"/>
    </source>
</evidence>
<evidence type="ECO:0000256" key="6">
    <source>
        <dbReference type="ARBA" id="ARBA00023136"/>
    </source>
</evidence>
<evidence type="ECO:0000256" key="2">
    <source>
        <dbReference type="ARBA" id="ARBA00022448"/>
    </source>
</evidence>
<feature type="transmembrane region" description="Helical" evidence="7">
    <location>
        <begin position="224"/>
        <end position="245"/>
    </location>
</feature>
<feature type="transmembrane region" description="Helical" evidence="7">
    <location>
        <begin position="176"/>
        <end position="194"/>
    </location>
</feature>
<evidence type="ECO:0000256" key="4">
    <source>
        <dbReference type="ARBA" id="ARBA00022692"/>
    </source>
</evidence>
<feature type="transmembrane region" description="Helical" evidence="7">
    <location>
        <begin position="104"/>
        <end position="124"/>
    </location>
</feature>
<proteinExistence type="inferred from homology"/>
<dbReference type="GO" id="GO:0005886">
    <property type="term" value="C:plasma membrane"/>
    <property type="evidence" value="ECO:0007669"/>
    <property type="project" value="UniProtKB-SubCell"/>
</dbReference>
<feature type="transmembrane region" description="Helical" evidence="7">
    <location>
        <begin position="287"/>
        <end position="307"/>
    </location>
</feature>
<dbReference type="PANTHER" id="PTHR43163">
    <property type="entry name" value="DIPEPTIDE TRANSPORT SYSTEM PERMEASE PROTEIN DPPB-RELATED"/>
    <property type="match status" value="1"/>
</dbReference>
<keyword evidence="9" id="KW-1185">Reference proteome</keyword>
<reference evidence="8 9" key="1">
    <citation type="journal article" date="2016" name="Int. J. Syst. Evol. Microbiol.">
        <title>Tessaracoccus flavus sp. nov., isolated from the drainage system of a lindane-producing factory.</title>
        <authorList>
            <person name="Kumari R."/>
            <person name="Singh P."/>
            <person name="Schumann P."/>
            <person name="Lal R."/>
        </authorList>
    </citation>
    <scope>NUCLEOTIDE SEQUENCE [LARGE SCALE GENOMIC DNA]</scope>
    <source>
        <strain evidence="8 9">RP1T</strain>
    </source>
</reference>
<protein>
    <submittedName>
        <fullName evidence="8">ABC transporter permease</fullName>
    </submittedName>
</protein>
<organism evidence="8 9">
    <name type="scientific">Tessaracoccus flavus</name>
    <dbReference type="NCBI Taxonomy" id="1610493"/>
    <lineage>
        <taxon>Bacteria</taxon>
        <taxon>Bacillati</taxon>
        <taxon>Actinomycetota</taxon>
        <taxon>Actinomycetes</taxon>
        <taxon>Propionibacteriales</taxon>
        <taxon>Propionibacteriaceae</taxon>
        <taxon>Tessaracoccus</taxon>
    </lineage>
</organism>
<dbReference type="PROSITE" id="PS50928">
    <property type="entry name" value="ABC_TM1"/>
    <property type="match status" value="1"/>
</dbReference>
<dbReference type="EMBL" id="CP019605">
    <property type="protein sequence ID" value="AQP45084.1"/>
    <property type="molecule type" value="Genomic_DNA"/>
</dbReference>
<dbReference type="GO" id="GO:0055085">
    <property type="term" value="P:transmembrane transport"/>
    <property type="evidence" value="ECO:0007669"/>
    <property type="project" value="InterPro"/>
</dbReference>
<evidence type="ECO:0000313" key="8">
    <source>
        <dbReference type="EMBL" id="AQP45084.1"/>
    </source>
</evidence>
<feature type="transmembrane region" description="Helical" evidence="7">
    <location>
        <begin position="476"/>
        <end position="500"/>
    </location>
</feature>
<sequence length="506" mass="55351">MIRYIARRLGISLLILLLGSLLLFVLTINSGDPLEDLRESNAPNRENLINQRISFMGLDRPWYERYFDWLGGASKCLIGACDLGVDRKGQDVGAMVVTAAGSTLRLVVLATVFAIMLGVTLGIVTAIRQYSGFDYAVTFMAFVFFSLPVFWFAVLLKHYAAIEFNNWIVDAAISPPMVLLFAAVLAFILMAALGGDWKRRLITFGAAFVVFAGALFYFDAVTWFRVPSIGLPIFAIAALALAALIVQMTSGLDNKNVRNAVATTTVVGIIAYAVLRGTLMTNPSTLLLFVCLAAAIAVALISGYFWGGFSRRQAMTSSFIWALLASLLALADLALSNWSSYLREQPRPIPTIGSETPNYNSTYWNHFLDSATHLILPTIVLTLISVAAYTRYTRASMLDVLNQDYIRTARSKGISERKVITRHAFRNSMIPLATIVAFDFAGLIGGAVITETVFGWQGMGNMFKVGLAQVDPMPVMAFFLVTGTAAVVMNMIADLAYAVLDPRITR</sequence>
<dbReference type="SUPFAM" id="SSF161098">
    <property type="entry name" value="MetI-like"/>
    <property type="match status" value="1"/>
</dbReference>